<proteinExistence type="predicted"/>
<evidence type="ECO:0000313" key="1">
    <source>
        <dbReference type="EMBL" id="SHM78300.1"/>
    </source>
</evidence>
<reference evidence="2" key="1">
    <citation type="submission" date="2016-11" db="EMBL/GenBank/DDBJ databases">
        <authorList>
            <person name="Varghese N."/>
            <person name="Submissions S."/>
        </authorList>
    </citation>
    <scope>NUCLEOTIDE SEQUENCE [LARGE SCALE GENOMIC DNA]</scope>
    <source>
        <strain evidence="2">Sac-22</strain>
    </source>
</reference>
<evidence type="ECO:0000313" key="2">
    <source>
        <dbReference type="Proteomes" id="UP000184339"/>
    </source>
</evidence>
<gene>
    <name evidence="1" type="ORF">SAMN05192549_102490</name>
</gene>
<dbReference type="Proteomes" id="UP000184339">
    <property type="component" value="Unassembled WGS sequence"/>
</dbReference>
<sequence>MSLIELLAAMLVLSLMTVMGWRALDGILASRMALNAQLDAMRGHQLAFAQLEADCAQLVRSAALDGQPTLSAAPGRLVMLRSVVVDGGADQMQVVVYHTDGAQLIRSTSAATRDIEQLRAAWQAAIAGVAPQAGAALDQQVAAVELQTWSGGAWQPIAAAGGVRIRTRRVVRPPSADVPGLQVILHPAGSVAPLVRMFMLGAG</sequence>
<keyword evidence="2" id="KW-1185">Reference proteome</keyword>
<dbReference type="STRING" id="551987.SAMN05192549_102490"/>
<protein>
    <submittedName>
        <fullName evidence="1">General secretion pathway protein J</fullName>
    </submittedName>
</protein>
<dbReference type="AlphaFoldDB" id="A0A1M7LJK0"/>
<name>A0A1M7LJK0_9BURK</name>
<dbReference type="EMBL" id="FRCX01000002">
    <property type="protein sequence ID" value="SHM78300.1"/>
    <property type="molecule type" value="Genomic_DNA"/>
</dbReference>
<dbReference type="RefSeq" id="WP_072782480.1">
    <property type="nucleotide sequence ID" value="NZ_FRCX01000002.1"/>
</dbReference>
<organism evidence="1 2">
    <name type="scientific">Duganella sacchari</name>
    <dbReference type="NCBI Taxonomy" id="551987"/>
    <lineage>
        <taxon>Bacteria</taxon>
        <taxon>Pseudomonadati</taxon>
        <taxon>Pseudomonadota</taxon>
        <taxon>Betaproteobacteria</taxon>
        <taxon>Burkholderiales</taxon>
        <taxon>Oxalobacteraceae</taxon>
        <taxon>Telluria group</taxon>
        <taxon>Duganella</taxon>
    </lineage>
</organism>
<accession>A0A1M7LJK0</accession>